<keyword evidence="6 16" id="KW-0679">Respiratory chain</keyword>
<reference evidence="18" key="1">
    <citation type="journal article" date="2018" name="BMC Evol. Biol.">
        <title>Three new Diplozoidae mitogenomes expose unusual compositional biases within the Monogenea class: implications for phylogenetic studies.</title>
        <authorList>
            <person name="Zhang D."/>
            <person name="Zou H."/>
            <person name="Wu S.G."/>
            <person name="Li M."/>
            <person name="Jakovlic I."/>
            <person name="Zhang J."/>
            <person name="Chen R."/>
            <person name="Li W.X."/>
            <person name="Wang G.T."/>
        </authorList>
    </citation>
    <scope>NUCLEOTIDE SEQUENCE</scope>
</reference>
<name>A0A386PYJ0_9PLAT</name>
<evidence type="ECO:0000256" key="14">
    <source>
        <dbReference type="ARBA" id="ARBA00023136"/>
    </source>
</evidence>
<feature type="transmembrane region" description="Helical" evidence="16">
    <location>
        <begin position="310"/>
        <end position="335"/>
    </location>
</feature>
<evidence type="ECO:0000256" key="12">
    <source>
        <dbReference type="ARBA" id="ARBA00023075"/>
    </source>
</evidence>
<feature type="transmembrane region" description="Helical" evidence="16">
    <location>
        <begin position="181"/>
        <end position="202"/>
    </location>
</feature>
<keyword evidence="9 16" id="KW-0249">Electron transport</keyword>
<keyword evidence="10 16" id="KW-1133">Transmembrane helix</keyword>
<feature type="transmembrane region" description="Helical" evidence="16">
    <location>
        <begin position="89"/>
        <end position="108"/>
    </location>
</feature>
<dbReference type="Pfam" id="PF00361">
    <property type="entry name" value="Proton_antipo_M"/>
    <property type="match status" value="1"/>
</dbReference>
<feature type="domain" description="NADH:quinone oxidoreductase/Mrp antiporter transmembrane" evidence="17">
    <location>
        <begin position="86"/>
        <end position="368"/>
    </location>
</feature>
<dbReference type="PRINTS" id="PR01437">
    <property type="entry name" value="NUOXDRDTASE4"/>
</dbReference>
<dbReference type="AlphaFoldDB" id="A0A386PYJ0"/>
<dbReference type="EC" id="7.1.1.2" evidence="3 16"/>
<feature type="transmembrane region" description="Helical" evidence="16">
    <location>
        <begin position="149"/>
        <end position="169"/>
    </location>
</feature>
<evidence type="ECO:0000256" key="2">
    <source>
        <dbReference type="ARBA" id="ARBA00009025"/>
    </source>
</evidence>
<dbReference type="GO" id="GO:0008137">
    <property type="term" value="F:NADH dehydrogenase (ubiquinone) activity"/>
    <property type="evidence" value="ECO:0007669"/>
    <property type="project" value="UniProtKB-UniRule"/>
</dbReference>
<dbReference type="PANTHER" id="PTHR43507:SF20">
    <property type="entry name" value="NADH-UBIQUINONE OXIDOREDUCTASE CHAIN 4"/>
    <property type="match status" value="1"/>
</dbReference>
<comment type="similarity">
    <text evidence="2 16">Belongs to the complex I subunit 4 family.</text>
</comment>
<proteinExistence type="inferred from homology"/>
<feature type="transmembrane region" description="Helical" evidence="16">
    <location>
        <begin position="222"/>
        <end position="240"/>
    </location>
</feature>
<evidence type="ECO:0000256" key="10">
    <source>
        <dbReference type="ARBA" id="ARBA00022989"/>
    </source>
</evidence>
<evidence type="ECO:0000256" key="6">
    <source>
        <dbReference type="ARBA" id="ARBA00022660"/>
    </source>
</evidence>
<dbReference type="GO" id="GO:0015990">
    <property type="term" value="P:electron transport coupled proton transport"/>
    <property type="evidence" value="ECO:0007669"/>
    <property type="project" value="TreeGrafter"/>
</dbReference>
<evidence type="ECO:0000256" key="5">
    <source>
        <dbReference type="ARBA" id="ARBA00022448"/>
    </source>
</evidence>
<dbReference type="InterPro" id="IPR003918">
    <property type="entry name" value="NADH_UbQ_OxRdtase"/>
</dbReference>
<dbReference type="InterPro" id="IPR001750">
    <property type="entry name" value="ND/Mrp_TM"/>
</dbReference>
<organism evidence="18">
    <name type="scientific">Eudiplozoon sp. DZ-2018</name>
    <dbReference type="NCBI Taxonomy" id="2340794"/>
    <lineage>
        <taxon>Eukaryota</taxon>
        <taxon>Metazoa</taxon>
        <taxon>Spiralia</taxon>
        <taxon>Lophotrochozoa</taxon>
        <taxon>Platyhelminthes</taxon>
        <taxon>Monogenea</taxon>
        <taxon>Polyopisthocotylea</taxon>
        <taxon>Mazocraeidea</taxon>
        <taxon>Diplozoidae</taxon>
        <taxon>Eudiplozoon</taxon>
    </lineage>
</organism>
<evidence type="ECO:0000256" key="9">
    <source>
        <dbReference type="ARBA" id="ARBA00022982"/>
    </source>
</evidence>
<evidence type="ECO:0000256" key="13">
    <source>
        <dbReference type="ARBA" id="ARBA00023128"/>
    </source>
</evidence>
<dbReference type="GO" id="GO:0048039">
    <property type="term" value="F:ubiquinone binding"/>
    <property type="evidence" value="ECO:0007669"/>
    <property type="project" value="TreeGrafter"/>
</dbReference>
<dbReference type="GO" id="GO:0031966">
    <property type="term" value="C:mitochondrial membrane"/>
    <property type="evidence" value="ECO:0007669"/>
    <property type="project" value="UniProtKB-SubCell"/>
</dbReference>
<feature type="transmembrane region" description="Helical" evidence="16">
    <location>
        <begin position="7"/>
        <end position="35"/>
    </location>
</feature>
<evidence type="ECO:0000256" key="15">
    <source>
        <dbReference type="ARBA" id="ARBA00049551"/>
    </source>
</evidence>
<feature type="transmembrane region" description="Helical" evidence="16">
    <location>
        <begin position="41"/>
        <end position="59"/>
    </location>
</feature>
<comment type="function">
    <text evidence="16">Core subunit of the mitochondrial membrane respiratory chain NADH dehydrogenase (Complex I) which catalyzes electron transfer from NADH through the respiratory chain, using ubiquinone as an electron acceptor. Essential for the catalytic activity and assembly of complex I.</text>
</comment>
<dbReference type="GO" id="GO:0003954">
    <property type="term" value="F:NADH dehydrogenase activity"/>
    <property type="evidence" value="ECO:0007669"/>
    <property type="project" value="TreeGrafter"/>
</dbReference>
<dbReference type="PANTHER" id="PTHR43507">
    <property type="entry name" value="NADH-UBIQUINONE OXIDOREDUCTASE CHAIN 4"/>
    <property type="match status" value="1"/>
</dbReference>
<evidence type="ECO:0000256" key="8">
    <source>
        <dbReference type="ARBA" id="ARBA00022967"/>
    </source>
</evidence>
<keyword evidence="5 16" id="KW-0813">Transport</keyword>
<feature type="transmembrane region" description="Helical" evidence="16">
    <location>
        <begin position="249"/>
        <end position="272"/>
    </location>
</feature>
<sequence>MLNKNIWCIYYLVLSAIFCLIGFASFSIGTGIYFLGFKFDYLYFYISFLVLLLFMFIVVFGSFTSVLNLFFLCLSCFFCLLSFCSSHAIWFWVCYELSIVFILFLVYLDSPYSDRFVAGWYLLLYSVFCGLPLLVLLFYFSMVSGSYNYFFWWFDEDFIILVFLVLLIFCTKIPLPPFHSWLPVVHAEASALVSICLSGYIMKLGVVGLLRFCLNIIGENCIFYYLSFCVIFGGLMLIWGSEEMDYKRWLAVVSVSHIIVCVLCLFPFYSFSGVFNCLLFSVGHGFAASYFFLIIYYLESLGGSRLIVNVGLVIGWSWSVIWFIIIGFFIVGSVPPFINFFVELWLLGSFIVSDNIWFVLCFLFYLFFSSLVPLYNLGIAYTRRMGFYVIGGNNYSFGTGFIIFFIILFFMLI</sequence>
<comment type="subcellular location">
    <subcellularLocation>
        <location evidence="1 16">Mitochondrion membrane</location>
        <topology evidence="1 16">Multi-pass membrane protein</topology>
    </subcellularLocation>
</comment>
<protein>
    <recommendedName>
        <fullName evidence="4 16">NADH-ubiquinone oxidoreductase chain 4</fullName>
        <ecNumber evidence="3 16">7.1.1.2</ecNumber>
    </recommendedName>
</protein>
<evidence type="ECO:0000256" key="4">
    <source>
        <dbReference type="ARBA" id="ARBA00021006"/>
    </source>
</evidence>
<keyword evidence="13 16" id="KW-0496">Mitochondrion</keyword>
<keyword evidence="7 16" id="KW-0812">Transmembrane</keyword>
<evidence type="ECO:0000256" key="7">
    <source>
        <dbReference type="ARBA" id="ARBA00022692"/>
    </source>
</evidence>
<gene>
    <name evidence="18" type="primary">nad4</name>
</gene>
<geneLocation type="mitochondrion" evidence="18"/>
<dbReference type="EMBL" id="MG458328">
    <property type="protein sequence ID" value="AYE40114.1"/>
    <property type="molecule type" value="Genomic_DNA"/>
</dbReference>
<keyword evidence="14 16" id="KW-0472">Membrane</keyword>
<evidence type="ECO:0000256" key="11">
    <source>
        <dbReference type="ARBA" id="ARBA00023027"/>
    </source>
</evidence>
<comment type="catalytic activity">
    <reaction evidence="15 16">
        <text>a ubiquinone + NADH + 5 H(+)(in) = a ubiquinol + NAD(+) + 4 H(+)(out)</text>
        <dbReference type="Rhea" id="RHEA:29091"/>
        <dbReference type="Rhea" id="RHEA-COMP:9565"/>
        <dbReference type="Rhea" id="RHEA-COMP:9566"/>
        <dbReference type="ChEBI" id="CHEBI:15378"/>
        <dbReference type="ChEBI" id="CHEBI:16389"/>
        <dbReference type="ChEBI" id="CHEBI:17976"/>
        <dbReference type="ChEBI" id="CHEBI:57540"/>
        <dbReference type="ChEBI" id="CHEBI:57945"/>
        <dbReference type="EC" id="7.1.1.2"/>
    </reaction>
</comment>
<evidence type="ECO:0000256" key="1">
    <source>
        <dbReference type="ARBA" id="ARBA00004225"/>
    </source>
</evidence>
<dbReference type="GO" id="GO:0042773">
    <property type="term" value="P:ATP synthesis coupled electron transport"/>
    <property type="evidence" value="ECO:0007669"/>
    <property type="project" value="InterPro"/>
</dbReference>
<feature type="transmembrane region" description="Helical" evidence="16">
    <location>
        <begin position="355"/>
        <end position="375"/>
    </location>
</feature>
<evidence type="ECO:0000256" key="16">
    <source>
        <dbReference type="RuleBase" id="RU003297"/>
    </source>
</evidence>
<feature type="transmembrane region" description="Helical" evidence="16">
    <location>
        <begin position="387"/>
        <end position="412"/>
    </location>
</feature>
<feature type="transmembrane region" description="Helical" evidence="16">
    <location>
        <begin position="120"/>
        <end position="143"/>
    </location>
</feature>
<evidence type="ECO:0000256" key="3">
    <source>
        <dbReference type="ARBA" id="ARBA00012944"/>
    </source>
</evidence>
<evidence type="ECO:0000259" key="17">
    <source>
        <dbReference type="Pfam" id="PF00361"/>
    </source>
</evidence>
<keyword evidence="8" id="KW-1278">Translocase</keyword>
<accession>A0A386PYJ0</accession>
<feature type="transmembrane region" description="Helical" evidence="16">
    <location>
        <begin position="66"/>
        <end position="83"/>
    </location>
</feature>
<keyword evidence="12 16" id="KW-0830">Ubiquinone</keyword>
<keyword evidence="11 16" id="KW-0520">NAD</keyword>
<evidence type="ECO:0000313" key="18">
    <source>
        <dbReference type="EMBL" id="AYE40114.1"/>
    </source>
</evidence>